<evidence type="ECO:0000313" key="10">
    <source>
        <dbReference type="Proteomes" id="UP000184444"/>
    </source>
</evidence>
<dbReference type="Proteomes" id="UP000184444">
    <property type="component" value="Unassembled WGS sequence"/>
</dbReference>
<evidence type="ECO:0000256" key="2">
    <source>
        <dbReference type="ARBA" id="ARBA00009347"/>
    </source>
</evidence>
<evidence type="ECO:0000256" key="3">
    <source>
        <dbReference type="ARBA" id="ARBA00022630"/>
    </source>
</evidence>
<protein>
    <submittedName>
        <fullName evidence="9">Acyl-CoA dehydrogenase</fullName>
    </submittedName>
</protein>
<evidence type="ECO:0000256" key="4">
    <source>
        <dbReference type="ARBA" id="ARBA00022827"/>
    </source>
</evidence>
<dbReference type="Pfam" id="PF02771">
    <property type="entry name" value="Acyl-CoA_dh_N"/>
    <property type="match status" value="1"/>
</dbReference>
<keyword evidence="4 5" id="KW-0274">FAD</keyword>
<dbReference type="InterPro" id="IPR036250">
    <property type="entry name" value="AcylCo_DH-like_C"/>
</dbReference>
<dbReference type="RefSeq" id="WP_073067783.1">
    <property type="nucleotide sequence ID" value="NZ_FRCK01000009.1"/>
</dbReference>
<dbReference type="InterPro" id="IPR009075">
    <property type="entry name" value="AcylCo_DH/oxidase_C"/>
</dbReference>
<sequence>MSQSSDKSAEELAETRAAIREGVRAVASRFDADYWLERDEDGVFPREYHRAMADAGWLGITMPEEYGGAGLGVTEAAIMMHEVASHGGGMAATSSVHINLFGPHPIVVHGTHEQKSEWIPRLIAGSDQVAFGFTEPDAGLNTTRIKTFAEKVPGGYRVNGQKVWTSTGQVANKIMLLTRTTRFEDCKRPTDGITIFYTDLDRSRIDVQRIPKMGRKAVDSNAIFIDDLFIPDEHRIGDEGRGFSYILDSLNPERVLIAVEAIGIGQDALRRATQYAKERVVFDRPIGQNQAIQHPLAERWMYLESAWLMAMKAAELYDAGKPCGAEANAAKFLGARAGYEACERAIFTMGGFGYAKEYHVERLFREVAVTRIAPITEQLISSFIAEKVLGLPKSY</sequence>
<comment type="similarity">
    <text evidence="2 5">Belongs to the acyl-CoA dehydrogenase family.</text>
</comment>
<dbReference type="PANTHER" id="PTHR43884:SF12">
    <property type="entry name" value="ISOVALERYL-COA DEHYDROGENASE, MITOCHONDRIAL-RELATED"/>
    <property type="match status" value="1"/>
</dbReference>
<evidence type="ECO:0000259" key="8">
    <source>
        <dbReference type="Pfam" id="PF02771"/>
    </source>
</evidence>
<keyword evidence="5" id="KW-0560">Oxidoreductase</keyword>
<evidence type="ECO:0000256" key="1">
    <source>
        <dbReference type="ARBA" id="ARBA00001974"/>
    </source>
</evidence>
<accession>A0A1M7ITG7</accession>
<feature type="domain" description="Acyl-CoA oxidase/dehydrogenase middle" evidence="7">
    <location>
        <begin position="130"/>
        <end position="227"/>
    </location>
</feature>
<dbReference type="InterPro" id="IPR006091">
    <property type="entry name" value="Acyl-CoA_Oxase/DH_mid-dom"/>
</dbReference>
<dbReference type="PANTHER" id="PTHR43884">
    <property type="entry name" value="ACYL-COA DEHYDROGENASE"/>
    <property type="match status" value="1"/>
</dbReference>
<dbReference type="InterPro" id="IPR009100">
    <property type="entry name" value="AcylCoA_DH/oxidase_NM_dom_sf"/>
</dbReference>
<dbReference type="OrthoDB" id="9775090at2"/>
<feature type="domain" description="Acyl-CoA dehydrogenase/oxidase N-terminal" evidence="8">
    <location>
        <begin position="14"/>
        <end position="125"/>
    </location>
</feature>
<feature type="domain" description="Acyl-CoA dehydrogenase/oxidase C-terminal" evidence="6">
    <location>
        <begin position="240"/>
        <end position="386"/>
    </location>
</feature>
<evidence type="ECO:0000259" key="7">
    <source>
        <dbReference type="Pfam" id="PF02770"/>
    </source>
</evidence>
<dbReference type="Gene3D" id="2.40.110.10">
    <property type="entry name" value="Butyryl-CoA Dehydrogenase, subunit A, domain 2"/>
    <property type="match status" value="1"/>
</dbReference>
<dbReference type="Gene3D" id="1.20.140.10">
    <property type="entry name" value="Butyryl-CoA Dehydrogenase, subunit A, domain 3"/>
    <property type="match status" value="1"/>
</dbReference>
<evidence type="ECO:0000259" key="6">
    <source>
        <dbReference type="Pfam" id="PF00441"/>
    </source>
</evidence>
<gene>
    <name evidence="9" type="ORF">SAMN05444389_109107</name>
</gene>
<evidence type="ECO:0000256" key="5">
    <source>
        <dbReference type="RuleBase" id="RU362125"/>
    </source>
</evidence>
<dbReference type="Pfam" id="PF00441">
    <property type="entry name" value="Acyl-CoA_dh_1"/>
    <property type="match status" value="1"/>
</dbReference>
<keyword evidence="10" id="KW-1185">Reference proteome</keyword>
<dbReference type="GO" id="GO:0050660">
    <property type="term" value="F:flavin adenine dinucleotide binding"/>
    <property type="evidence" value="ECO:0007669"/>
    <property type="project" value="InterPro"/>
</dbReference>
<dbReference type="InterPro" id="IPR046373">
    <property type="entry name" value="Acyl-CoA_Oxase/DH_mid-dom_sf"/>
</dbReference>
<dbReference type="PIRSF" id="PIRSF016578">
    <property type="entry name" value="HsaA"/>
    <property type="match status" value="1"/>
</dbReference>
<dbReference type="GO" id="GO:0003995">
    <property type="term" value="F:acyl-CoA dehydrogenase activity"/>
    <property type="evidence" value="ECO:0007669"/>
    <property type="project" value="TreeGrafter"/>
</dbReference>
<dbReference type="InterPro" id="IPR037069">
    <property type="entry name" value="AcylCoA_DH/ox_N_sf"/>
</dbReference>
<dbReference type="Gene3D" id="1.10.540.10">
    <property type="entry name" value="Acyl-CoA dehydrogenase/oxidase, N-terminal domain"/>
    <property type="match status" value="1"/>
</dbReference>
<dbReference type="SUPFAM" id="SSF47203">
    <property type="entry name" value="Acyl-CoA dehydrogenase C-terminal domain-like"/>
    <property type="match status" value="1"/>
</dbReference>
<dbReference type="InterPro" id="IPR013786">
    <property type="entry name" value="AcylCoA_DH/ox_N"/>
</dbReference>
<keyword evidence="3 5" id="KW-0285">Flavoprotein</keyword>
<comment type="cofactor">
    <cofactor evidence="1 5">
        <name>FAD</name>
        <dbReference type="ChEBI" id="CHEBI:57692"/>
    </cofactor>
</comment>
<dbReference type="EMBL" id="FRCK01000009">
    <property type="protein sequence ID" value="SHM43995.1"/>
    <property type="molecule type" value="Genomic_DNA"/>
</dbReference>
<dbReference type="FunFam" id="1.20.140.10:FF:000012">
    <property type="entry name" value="Acyl-CoA dehydrogenase fadE12"/>
    <property type="match status" value="1"/>
</dbReference>
<dbReference type="Pfam" id="PF02770">
    <property type="entry name" value="Acyl-CoA_dh_M"/>
    <property type="match status" value="1"/>
</dbReference>
<dbReference type="SUPFAM" id="SSF56645">
    <property type="entry name" value="Acyl-CoA dehydrogenase NM domain-like"/>
    <property type="match status" value="1"/>
</dbReference>
<dbReference type="AlphaFoldDB" id="A0A1M7ITG7"/>
<dbReference type="STRING" id="53463.SAMN05444389_109107"/>
<evidence type="ECO:0000313" key="9">
    <source>
        <dbReference type="EMBL" id="SHM43995.1"/>
    </source>
</evidence>
<reference evidence="10" key="1">
    <citation type="submission" date="2016-11" db="EMBL/GenBank/DDBJ databases">
        <authorList>
            <person name="Varghese N."/>
            <person name="Submissions S."/>
        </authorList>
    </citation>
    <scope>NUCLEOTIDE SEQUENCE [LARGE SCALE GENOMIC DNA]</scope>
    <source>
        <strain evidence="10">DSM 6637</strain>
    </source>
</reference>
<name>A0A1M7ITG7_9RHOB</name>
<organism evidence="9 10">
    <name type="scientific">Paracoccus solventivorans</name>
    <dbReference type="NCBI Taxonomy" id="53463"/>
    <lineage>
        <taxon>Bacteria</taxon>
        <taxon>Pseudomonadati</taxon>
        <taxon>Pseudomonadota</taxon>
        <taxon>Alphaproteobacteria</taxon>
        <taxon>Rhodobacterales</taxon>
        <taxon>Paracoccaceae</taxon>
        <taxon>Paracoccus</taxon>
    </lineage>
</organism>
<proteinExistence type="inferred from homology"/>